<dbReference type="AlphaFoldDB" id="A0A1G7NV82"/>
<dbReference type="RefSeq" id="WP_074645624.1">
    <property type="nucleotide sequence ID" value="NZ_FNBL01000007.1"/>
</dbReference>
<evidence type="ECO:0000256" key="1">
    <source>
        <dbReference type="SAM" id="Phobius"/>
    </source>
</evidence>
<accession>A0A1G7NV82</accession>
<proteinExistence type="predicted"/>
<sequence>MAQPTQIERALGDRLRARLPHSVSELIMFVVKMGWAALFGGLLLIAMMITHKLWQDDWPIARYDALLAYALSLQILFLVFRLETVGEAKVILLFHLTGTVMEIFKLHMGSWDYPGAGLIKIGGVPLFSGFMYASVGSFMARAIRLFDMRFAPYPPYWASLLFAGAIYLNFFTHHFGPDIRLGLFVASLLLYARTRVWYRIGGWYWMPMPLAGVLSAFFLWVAENVGTATKIWLYSGQVPGELVHFSKMGSWYLLLYVSFVTVTLVQRDALSPVPFRPDPKSDPKSDRATS</sequence>
<keyword evidence="1" id="KW-0472">Membrane</keyword>
<feature type="transmembrane region" description="Helical" evidence="1">
    <location>
        <begin position="117"/>
        <end position="138"/>
    </location>
</feature>
<dbReference type="Pfam" id="PF05675">
    <property type="entry name" value="DUF817"/>
    <property type="match status" value="1"/>
</dbReference>
<protein>
    <submittedName>
        <fullName evidence="2">Uncharacterized membrane protein YoaT, DUF817 family</fullName>
    </submittedName>
</protein>
<dbReference type="Proteomes" id="UP000182284">
    <property type="component" value="Unassembled WGS sequence"/>
</dbReference>
<evidence type="ECO:0000313" key="3">
    <source>
        <dbReference type="Proteomes" id="UP000182284"/>
    </source>
</evidence>
<evidence type="ECO:0000313" key="2">
    <source>
        <dbReference type="EMBL" id="SDF77120.1"/>
    </source>
</evidence>
<dbReference type="PIRSF" id="PIRSF009141">
    <property type="entry name" value="UCP009141"/>
    <property type="match status" value="1"/>
</dbReference>
<organism evidence="2 3">
    <name type="scientific">Celeribacter baekdonensis</name>
    <dbReference type="NCBI Taxonomy" id="875171"/>
    <lineage>
        <taxon>Bacteria</taxon>
        <taxon>Pseudomonadati</taxon>
        <taxon>Pseudomonadota</taxon>
        <taxon>Alphaproteobacteria</taxon>
        <taxon>Rhodobacterales</taxon>
        <taxon>Roseobacteraceae</taxon>
        <taxon>Celeribacter</taxon>
    </lineage>
</organism>
<feature type="transmembrane region" description="Helical" evidence="1">
    <location>
        <begin position="242"/>
        <end position="265"/>
    </location>
</feature>
<feature type="transmembrane region" description="Helical" evidence="1">
    <location>
        <begin position="92"/>
        <end position="111"/>
    </location>
</feature>
<keyword evidence="1" id="KW-1133">Transmembrane helix</keyword>
<gene>
    <name evidence="2" type="ORF">SAMN04488117_10781</name>
</gene>
<reference evidence="2 3" key="1">
    <citation type="submission" date="2016-10" db="EMBL/GenBank/DDBJ databases">
        <authorList>
            <person name="de Groot N.N."/>
        </authorList>
    </citation>
    <scope>NUCLEOTIDE SEQUENCE [LARGE SCALE GENOMIC DNA]</scope>
    <source>
        <strain evidence="2 3">DSM 27375</strain>
    </source>
</reference>
<dbReference type="OrthoDB" id="1550598at2"/>
<feature type="transmembrane region" description="Helical" evidence="1">
    <location>
        <begin position="150"/>
        <end position="168"/>
    </location>
</feature>
<dbReference type="EMBL" id="FNBL01000007">
    <property type="protein sequence ID" value="SDF77120.1"/>
    <property type="molecule type" value="Genomic_DNA"/>
</dbReference>
<feature type="transmembrane region" description="Helical" evidence="1">
    <location>
        <begin position="203"/>
        <end position="222"/>
    </location>
</feature>
<keyword evidence="1" id="KW-0812">Transmembrane</keyword>
<feature type="transmembrane region" description="Helical" evidence="1">
    <location>
        <begin position="61"/>
        <end position="80"/>
    </location>
</feature>
<feature type="transmembrane region" description="Helical" evidence="1">
    <location>
        <begin position="26"/>
        <end position="49"/>
    </location>
</feature>
<dbReference type="InterPro" id="IPR008535">
    <property type="entry name" value="DUF817"/>
</dbReference>
<name>A0A1G7NV82_9RHOB</name>